<evidence type="ECO:0000256" key="3">
    <source>
        <dbReference type="ARBA" id="ARBA00022786"/>
    </source>
</evidence>
<sequence length="806" mass="91079">MKTVCNKNLDVFDFKDESPRVALRITSKPDKIRSAAIDKYTFLATESVKCCSAAGENISAEELKYVPSLGIDAINITHMATTLIEDPSAVMVTDSDDAFTVAEQPPPQSTPELKIDLSESKVNVATTSTSPSNNKLNSVILDLLPNLPKFVCSDDPSSRSESHLKSSQKQDEAIEMDPDENGSLCEGSSSSSEVAEDDGVVVGTSSNHCIARWEIYSEDIGAVVFYPDYMVYSDSYYTDSVISFNSNSIKMEASTTDEDDKTFKFKWGIEDILQIRSYWHEQVEMAMVVLYIHTKDTILTENADCNSGTKLKFAVIGSQCQWYEKLEAIASLNVIYKDLWTNMLDSEDIVLGHTREPNSKYLPNFSRPFEEVVYPKGDADAVSISKRDFDLLQPDTFVNDTIIDFYIKYLKNKIKPEERHRFHFFNSFFFRKLADPDNDPLDASKGIAAFQRVKKWTRKVNLFEKDYVFIPVNYNYHWSLLVICNLGEVATYKDEDVNKSMRVPCVLHMDSIRGSHTGLKGLLQSYLKEEWKERKQEASEDICSRFDNLRFISLELPQQQNSFDCGLFLLHYVELFLEEAPLHFNPFKITNSFNFLNMDWFPPADASLKRVVIQKLICDLLENPHQEQQCHLTCSTTTNFPKDDPSMGLKASFEMESFMGKQLSTNSFDELNLKGSLTPIEEEVEGGGHGCSETESAIQQGNGMMMDSDSDVVTWNDPVIVEHNNSSQSSLETSTSGCQDEDSDSVEIVNGVDVEEVGIGLKKKRDELTDCTQIDDDDDTCIDVMVVPCDRNPTKKMRITQESKRV</sequence>
<feature type="domain" description="Ubiquitin-like protease family profile" evidence="7">
    <location>
        <begin position="382"/>
        <end position="576"/>
    </location>
</feature>
<dbReference type="AlphaFoldDB" id="A0AA35VFQ3"/>
<dbReference type="Pfam" id="PF25352">
    <property type="entry name" value="PH_ULP"/>
    <property type="match status" value="1"/>
</dbReference>
<dbReference type="Gene3D" id="3.30.310.130">
    <property type="entry name" value="Ubiquitin-related"/>
    <property type="match status" value="1"/>
</dbReference>
<feature type="compositionally biased region" description="Basic and acidic residues" evidence="6">
    <location>
        <begin position="156"/>
        <end position="172"/>
    </location>
</feature>
<feature type="compositionally biased region" description="Low complexity" evidence="6">
    <location>
        <begin position="181"/>
        <end position="193"/>
    </location>
</feature>
<dbReference type="PANTHER" id="PTHR47764">
    <property type="entry name" value="UBIQUITIN-LIKE-SPECIFIC PROTEASE 2B-RELATED"/>
    <property type="match status" value="1"/>
</dbReference>
<dbReference type="Gene3D" id="1.10.418.20">
    <property type="match status" value="1"/>
</dbReference>
<dbReference type="PANTHER" id="PTHR47764:SF2">
    <property type="entry name" value="UBIQUITIN-LIKE PROTEASE FAMILY PROFILE DOMAIN-CONTAINING PROTEIN"/>
    <property type="match status" value="1"/>
</dbReference>
<feature type="region of interest" description="Disordered" evidence="6">
    <location>
        <begin position="152"/>
        <end position="197"/>
    </location>
</feature>
<comment type="function">
    <text evidence="5">Protease that catalyzes two essential functions in the SUMO pathway: processing of full-length SUMOs to their mature forms and deconjugation of SUMO from targeted proteins.</text>
</comment>
<dbReference type="EMBL" id="OX465086">
    <property type="protein sequence ID" value="CAI9259947.1"/>
    <property type="molecule type" value="Genomic_DNA"/>
</dbReference>
<comment type="similarity">
    <text evidence="1">Belongs to the peptidase C48 family.</text>
</comment>
<reference evidence="8" key="1">
    <citation type="submission" date="2023-04" db="EMBL/GenBank/DDBJ databases">
        <authorList>
            <person name="Vijverberg K."/>
            <person name="Xiong W."/>
            <person name="Schranz E."/>
        </authorList>
    </citation>
    <scope>NUCLEOTIDE SEQUENCE</scope>
</reference>
<evidence type="ECO:0000313" key="8">
    <source>
        <dbReference type="EMBL" id="CAI9259947.1"/>
    </source>
</evidence>
<organism evidence="8 9">
    <name type="scientific">Lactuca saligna</name>
    <name type="common">Willowleaf lettuce</name>
    <dbReference type="NCBI Taxonomy" id="75948"/>
    <lineage>
        <taxon>Eukaryota</taxon>
        <taxon>Viridiplantae</taxon>
        <taxon>Streptophyta</taxon>
        <taxon>Embryophyta</taxon>
        <taxon>Tracheophyta</taxon>
        <taxon>Spermatophyta</taxon>
        <taxon>Magnoliopsida</taxon>
        <taxon>eudicotyledons</taxon>
        <taxon>Gunneridae</taxon>
        <taxon>Pentapetalae</taxon>
        <taxon>asterids</taxon>
        <taxon>campanulids</taxon>
        <taxon>Asterales</taxon>
        <taxon>Asteraceae</taxon>
        <taxon>Cichorioideae</taxon>
        <taxon>Cichorieae</taxon>
        <taxon>Lactucinae</taxon>
        <taxon>Lactuca</taxon>
    </lineage>
</organism>
<dbReference type="FunFam" id="3.30.310.130:FF:000006">
    <property type="entry name" value="Probable ubiquitin-like-specific protease 2B"/>
    <property type="match status" value="1"/>
</dbReference>
<dbReference type="Proteomes" id="UP001177003">
    <property type="component" value="Chromosome 0"/>
</dbReference>
<dbReference type="InterPro" id="IPR057375">
    <property type="entry name" value="ULP2A/B_PH"/>
</dbReference>
<feature type="compositionally biased region" description="Low complexity" evidence="6">
    <location>
        <begin position="726"/>
        <end position="736"/>
    </location>
</feature>
<dbReference type="InterPro" id="IPR038765">
    <property type="entry name" value="Papain-like_cys_pep_sf"/>
</dbReference>
<proteinExistence type="inferred from homology"/>
<keyword evidence="3" id="KW-0833">Ubl conjugation pathway</keyword>
<evidence type="ECO:0000313" key="9">
    <source>
        <dbReference type="Proteomes" id="UP001177003"/>
    </source>
</evidence>
<gene>
    <name evidence="8" type="ORF">LSALG_LOCUS803</name>
</gene>
<name>A0AA35VFQ3_LACSI</name>
<evidence type="ECO:0000256" key="6">
    <source>
        <dbReference type="SAM" id="MobiDB-lite"/>
    </source>
</evidence>
<dbReference type="InterPro" id="IPR003653">
    <property type="entry name" value="Peptidase_C48_C"/>
</dbReference>
<keyword evidence="2" id="KW-0645">Protease</keyword>
<evidence type="ECO:0000256" key="1">
    <source>
        <dbReference type="ARBA" id="ARBA00005234"/>
    </source>
</evidence>
<dbReference type="SUPFAM" id="SSF54001">
    <property type="entry name" value="Cysteine proteinases"/>
    <property type="match status" value="1"/>
</dbReference>
<feature type="region of interest" description="Disordered" evidence="6">
    <location>
        <begin position="725"/>
        <end position="744"/>
    </location>
</feature>
<accession>A0AA35VFQ3</accession>
<dbReference type="Pfam" id="PF02902">
    <property type="entry name" value="Peptidase_C48"/>
    <property type="match status" value="1"/>
</dbReference>
<evidence type="ECO:0000256" key="4">
    <source>
        <dbReference type="ARBA" id="ARBA00022801"/>
    </source>
</evidence>
<keyword evidence="4" id="KW-0378">Hydrolase</keyword>
<evidence type="ECO:0000256" key="2">
    <source>
        <dbReference type="ARBA" id="ARBA00022670"/>
    </source>
</evidence>
<dbReference type="GO" id="GO:0006508">
    <property type="term" value="P:proteolysis"/>
    <property type="evidence" value="ECO:0007669"/>
    <property type="project" value="UniProtKB-KW"/>
</dbReference>
<keyword evidence="9" id="KW-1185">Reference proteome</keyword>
<dbReference type="PROSITE" id="PS50600">
    <property type="entry name" value="ULP_PROTEASE"/>
    <property type="match status" value="1"/>
</dbReference>
<protein>
    <recommendedName>
        <fullName evidence="7">Ubiquitin-like protease family profile domain-containing protein</fullName>
    </recommendedName>
</protein>
<dbReference type="GO" id="GO:0008234">
    <property type="term" value="F:cysteine-type peptidase activity"/>
    <property type="evidence" value="ECO:0007669"/>
    <property type="project" value="InterPro"/>
</dbReference>
<evidence type="ECO:0000256" key="5">
    <source>
        <dbReference type="ARBA" id="ARBA00057729"/>
    </source>
</evidence>
<evidence type="ECO:0000259" key="7">
    <source>
        <dbReference type="PROSITE" id="PS50600"/>
    </source>
</evidence>